<accession>A0ABY6RT36</accession>
<protein>
    <submittedName>
        <fullName evidence="1">Uncharacterized protein</fullName>
    </submittedName>
</protein>
<evidence type="ECO:0000313" key="1">
    <source>
        <dbReference type="EMBL" id="VBA33069.1"/>
    </source>
</evidence>
<evidence type="ECO:0000313" key="2">
    <source>
        <dbReference type="Proteomes" id="UP000271464"/>
    </source>
</evidence>
<proteinExistence type="predicted"/>
<dbReference type="RefSeq" id="WP_122526678.1">
    <property type="nucleotide sequence ID" value="NZ_UPHK01000096.1"/>
</dbReference>
<dbReference type="Proteomes" id="UP000271464">
    <property type="component" value="Unassembled WGS sequence"/>
</dbReference>
<sequence length="70" mass="7957">MSDKYTVYLIGHAETSVTVEADDHEEAIEKACNEANPFICHLCAREIQVGEEWEPNSVYNEGGDEVWVRQ</sequence>
<keyword evidence="2" id="KW-1185">Reference proteome</keyword>
<comment type="caution">
    <text evidence="1">The sequence shown here is derived from an EMBL/GenBank/DDBJ whole genome shotgun (WGS) entry which is preliminary data.</text>
</comment>
<gene>
    <name evidence="1" type="ORF">LAUMK4_05863</name>
</gene>
<reference evidence="1 2" key="1">
    <citation type="submission" date="2018-09" db="EMBL/GenBank/DDBJ databases">
        <authorList>
            <person name="Tagini F."/>
        </authorList>
    </citation>
    <scope>NUCLEOTIDE SEQUENCE [LARGE SCALE GENOMIC DNA]</scope>
    <source>
        <strain evidence="1 2">MK4</strain>
    </source>
</reference>
<organism evidence="1 2">
    <name type="scientific">Mycobacterium persicum</name>
    <dbReference type="NCBI Taxonomy" id="1487726"/>
    <lineage>
        <taxon>Bacteria</taxon>
        <taxon>Bacillati</taxon>
        <taxon>Actinomycetota</taxon>
        <taxon>Actinomycetes</taxon>
        <taxon>Mycobacteriales</taxon>
        <taxon>Mycobacteriaceae</taxon>
        <taxon>Mycobacterium</taxon>
    </lineage>
</organism>
<name>A0ABY6RT36_9MYCO</name>
<dbReference type="EMBL" id="UPHM01000169">
    <property type="protein sequence ID" value="VBA33069.1"/>
    <property type="molecule type" value="Genomic_DNA"/>
</dbReference>